<dbReference type="RefSeq" id="WP_188158471.1">
    <property type="nucleotide sequence ID" value="NZ_BMGH01000001.1"/>
</dbReference>
<comment type="caution">
    <text evidence="2">The sequence shown here is derived from an EMBL/GenBank/DDBJ whole genome shotgun (WGS) entry which is preliminary data.</text>
</comment>
<evidence type="ECO:0000256" key="1">
    <source>
        <dbReference type="SAM" id="SignalP"/>
    </source>
</evidence>
<organism evidence="2 3">
    <name type="scientific">Aquisalinus flavus</name>
    <dbReference type="NCBI Taxonomy" id="1526572"/>
    <lineage>
        <taxon>Bacteria</taxon>
        <taxon>Pseudomonadati</taxon>
        <taxon>Pseudomonadota</taxon>
        <taxon>Alphaproteobacteria</taxon>
        <taxon>Parvularculales</taxon>
        <taxon>Parvularculaceae</taxon>
        <taxon>Aquisalinus</taxon>
    </lineage>
</organism>
<dbReference type="Proteomes" id="UP000613582">
    <property type="component" value="Unassembled WGS sequence"/>
</dbReference>
<feature type="chain" id="PRO_5035198744" evidence="1">
    <location>
        <begin position="21"/>
        <end position="660"/>
    </location>
</feature>
<accession>A0A8J2Y3Z4</accession>
<dbReference type="EMBL" id="BMGH01000001">
    <property type="protein sequence ID" value="GGD11952.1"/>
    <property type="molecule type" value="Genomic_DNA"/>
</dbReference>
<evidence type="ECO:0000313" key="2">
    <source>
        <dbReference type="EMBL" id="GGD11952.1"/>
    </source>
</evidence>
<keyword evidence="3" id="KW-1185">Reference proteome</keyword>
<evidence type="ECO:0000313" key="3">
    <source>
        <dbReference type="Proteomes" id="UP000613582"/>
    </source>
</evidence>
<feature type="signal peptide" evidence="1">
    <location>
        <begin position="1"/>
        <end position="20"/>
    </location>
</feature>
<reference evidence="2" key="2">
    <citation type="submission" date="2020-09" db="EMBL/GenBank/DDBJ databases">
        <authorList>
            <person name="Sun Q."/>
            <person name="Zhou Y."/>
        </authorList>
    </citation>
    <scope>NUCLEOTIDE SEQUENCE</scope>
    <source>
        <strain evidence="2">CGMCC 1.12921</strain>
    </source>
</reference>
<gene>
    <name evidence="2" type="ORF">GCM10011342_20960</name>
</gene>
<protein>
    <submittedName>
        <fullName evidence="2">Uncharacterized protein</fullName>
    </submittedName>
</protein>
<reference evidence="2" key="1">
    <citation type="journal article" date="2014" name="Int. J. Syst. Evol. Microbiol.">
        <title>Complete genome sequence of Corynebacterium casei LMG S-19264T (=DSM 44701T), isolated from a smear-ripened cheese.</title>
        <authorList>
            <consortium name="US DOE Joint Genome Institute (JGI-PGF)"/>
            <person name="Walter F."/>
            <person name="Albersmeier A."/>
            <person name="Kalinowski J."/>
            <person name="Ruckert C."/>
        </authorList>
    </citation>
    <scope>NUCLEOTIDE SEQUENCE</scope>
    <source>
        <strain evidence="2">CGMCC 1.12921</strain>
    </source>
</reference>
<dbReference type="AlphaFoldDB" id="A0A8J2Y3Z4"/>
<keyword evidence="1" id="KW-0732">Signal</keyword>
<sequence>MKTRISVVGLVFALTSLATAAAGMDPETEERIDQALTHFVSNPVPELSITQHPEHEEEIFSRLFNISLSARAYLQLKTDPGKDRQSAMLLDKVAEYYLDNPAQTKAPHSSYWAGEYHASAIAMFGTNGTERKGAIPRDVEIRLLDYMVEYLNFWSKLDHYEFSLKHQTYYYWNSENHWWQEIVTAWGYLLVLKEDPDFRDVILQDGKSLQEHFDATSAYMRQHMIQRASKGFLTEISSGGYSGRMHSMYYLIYDLSPDENMKALAQKSLDLWWTFWAEEQISGERGGGKVRHRKLRGLLPNSESHMIPAWIYFGTGGRGLDHLKTLKDDTTAGAVNYQLVLSDYRPAPIIYAILEDRHSAPAYSITQRRIGKSAGDDPDIPEELIPVPENIYPIRPKLYDVEESDVLKYSWVSPNFVLGTNMRPPYHSTAWEAGSAQGWWHGLLLAGDDPTYPERVVPTLIYPKDAMGEQYAVQFEGSFIARKLEDVWSEFGSDNRQYPMGIFISEGLKEHTTVDGDIIFIDSPNAWVAIRAAFTTFEQADDLLAPKHADRGNFYRLKADGQPVIIEVAEHGDYASFETFRTAALNAQIVHDGGSYQYDSLSGKRLTMFDDRSHPMIDDQPVNYNPEFAYESRYVSSPWDSGIITITAGGQQHILDFTVH</sequence>
<name>A0A8J2Y3Z4_9PROT</name>
<proteinExistence type="predicted"/>